<reference evidence="1 2" key="1">
    <citation type="submission" date="2014-04" db="EMBL/GenBank/DDBJ databases">
        <authorList>
            <consortium name="DOE Joint Genome Institute"/>
            <person name="Kuo A."/>
            <person name="Kohler A."/>
            <person name="Nagy L.G."/>
            <person name="Floudas D."/>
            <person name="Copeland A."/>
            <person name="Barry K.W."/>
            <person name="Cichocki N."/>
            <person name="Veneault-Fourrey C."/>
            <person name="LaButti K."/>
            <person name="Lindquist E.A."/>
            <person name="Lipzen A."/>
            <person name="Lundell T."/>
            <person name="Morin E."/>
            <person name="Murat C."/>
            <person name="Sun H."/>
            <person name="Tunlid A."/>
            <person name="Henrissat B."/>
            <person name="Grigoriev I.V."/>
            <person name="Hibbett D.S."/>
            <person name="Martin F."/>
            <person name="Nordberg H.P."/>
            <person name="Cantor M.N."/>
            <person name="Hua S.X."/>
        </authorList>
    </citation>
    <scope>NUCLEOTIDE SEQUENCE [LARGE SCALE GENOMIC DNA]</scope>
    <source>
        <strain evidence="1 2">LaAM-08-1</strain>
    </source>
</reference>
<dbReference type="EMBL" id="KN838701">
    <property type="protein sequence ID" value="KIJ97137.1"/>
    <property type="molecule type" value="Genomic_DNA"/>
</dbReference>
<accession>A0A0C9XLY8</accession>
<dbReference type="HOGENOM" id="CLU_2961128_0_0_1"/>
<evidence type="ECO:0000313" key="1">
    <source>
        <dbReference type="EMBL" id="KIJ97137.1"/>
    </source>
</evidence>
<keyword evidence="2" id="KW-1185">Reference proteome</keyword>
<name>A0A0C9XLY8_9AGAR</name>
<dbReference type="AlphaFoldDB" id="A0A0C9XLY8"/>
<evidence type="ECO:0000313" key="2">
    <source>
        <dbReference type="Proteomes" id="UP000054477"/>
    </source>
</evidence>
<gene>
    <name evidence="1" type="ORF">K443DRAFT_259381</name>
</gene>
<sequence length="59" mass="6430">MSLTTCYTLYFLSLPMQSPSLLIFVQARLKLSTGGSTRARACIGGSTLDRRSTITAIMK</sequence>
<protein>
    <submittedName>
        <fullName evidence="1">Uncharacterized protein</fullName>
    </submittedName>
</protein>
<dbReference type="Proteomes" id="UP000054477">
    <property type="component" value="Unassembled WGS sequence"/>
</dbReference>
<reference evidence="2" key="2">
    <citation type="submission" date="2015-01" db="EMBL/GenBank/DDBJ databases">
        <title>Evolutionary Origins and Diversification of the Mycorrhizal Mutualists.</title>
        <authorList>
            <consortium name="DOE Joint Genome Institute"/>
            <consortium name="Mycorrhizal Genomics Consortium"/>
            <person name="Kohler A."/>
            <person name="Kuo A."/>
            <person name="Nagy L.G."/>
            <person name="Floudas D."/>
            <person name="Copeland A."/>
            <person name="Barry K.W."/>
            <person name="Cichocki N."/>
            <person name="Veneault-Fourrey C."/>
            <person name="LaButti K."/>
            <person name="Lindquist E.A."/>
            <person name="Lipzen A."/>
            <person name="Lundell T."/>
            <person name="Morin E."/>
            <person name="Murat C."/>
            <person name="Riley R."/>
            <person name="Ohm R."/>
            <person name="Sun H."/>
            <person name="Tunlid A."/>
            <person name="Henrissat B."/>
            <person name="Grigoriev I.V."/>
            <person name="Hibbett D.S."/>
            <person name="Martin F."/>
        </authorList>
    </citation>
    <scope>NUCLEOTIDE SEQUENCE [LARGE SCALE GENOMIC DNA]</scope>
    <source>
        <strain evidence="2">LaAM-08-1</strain>
    </source>
</reference>
<proteinExistence type="predicted"/>
<organism evidence="1 2">
    <name type="scientific">Laccaria amethystina LaAM-08-1</name>
    <dbReference type="NCBI Taxonomy" id="1095629"/>
    <lineage>
        <taxon>Eukaryota</taxon>
        <taxon>Fungi</taxon>
        <taxon>Dikarya</taxon>
        <taxon>Basidiomycota</taxon>
        <taxon>Agaricomycotina</taxon>
        <taxon>Agaricomycetes</taxon>
        <taxon>Agaricomycetidae</taxon>
        <taxon>Agaricales</taxon>
        <taxon>Agaricineae</taxon>
        <taxon>Hydnangiaceae</taxon>
        <taxon>Laccaria</taxon>
    </lineage>
</organism>